<evidence type="ECO:0000313" key="2">
    <source>
        <dbReference type="Proteomes" id="UP000036334"/>
    </source>
</evidence>
<evidence type="ECO:0000313" key="1">
    <source>
        <dbReference type="EMBL" id="KLO34862.1"/>
    </source>
</evidence>
<dbReference type="STRING" id="1202450.B586_13445"/>
<name>A0A0I9Y5D5_9MYCO</name>
<sequence>MAQTRDESILRGYVLLTVAPCLWRLGQVRRAETLLRQTLQLFQPIKYIYGCKVVWSSGAVLLLISWDAH</sequence>
<dbReference type="AlphaFoldDB" id="A0A0I9Y5D5"/>
<comment type="caution">
    <text evidence="1">The sequence shown here is derived from an EMBL/GenBank/DDBJ whole genome shotgun (WGS) entry which is preliminary data.</text>
</comment>
<keyword evidence="2" id="KW-1185">Reference proteome</keyword>
<gene>
    <name evidence="1" type="ORF">ABH38_17565</name>
</gene>
<dbReference type="Proteomes" id="UP000036334">
    <property type="component" value="Unassembled WGS sequence"/>
</dbReference>
<accession>A0A0I9Y5D5</accession>
<reference evidence="1 2" key="1">
    <citation type="submission" date="2015-05" db="EMBL/GenBank/DDBJ databases">
        <title>Genome sequence of Mycobacterium haemophilum.</title>
        <authorList>
            <person name="Greninger A.L."/>
            <person name="Cunningham G."/>
            <person name="Miller S."/>
        </authorList>
    </citation>
    <scope>NUCLEOTIDE SEQUENCE [LARGE SCALE GENOMIC DNA]</scope>
    <source>
        <strain evidence="2">UC1</strain>
    </source>
</reference>
<protein>
    <submittedName>
        <fullName evidence="1">Uncharacterized protein</fullName>
    </submittedName>
</protein>
<dbReference type="PATRIC" id="fig|29311.18.peg.2331"/>
<proteinExistence type="predicted"/>
<organism evidence="1 2">
    <name type="scientific">Mycobacterium haemophilum</name>
    <dbReference type="NCBI Taxonomy" id="29311"/>
    <lineage>
        <taxon>Bacteria</taxon>
        <taxon>Bacillati</taxon>
        <taxon>Actinomycetota</taxon>
        <taxon>Actinomycetes</taxon>
        <taxon>Mycobacteriales</taxon>
        <taxon>Mycobacteriaceae</taxon>
        <taxon>Mycobacterium</taxon>
    </lineage>
</organism>
<dbReference type="EMBL" id="LDPR01000020">
    <property type="protein sequence ID" value="KLO34862.1"/>
    <property type="molecule type" value="Genomic_DNA"/>
</dbReference>